<evidence type="ECO:0008006" key="3">
    <source>
        <dbReference type="Google" id="ProtNLM"/>
    </source>
</evidence>
<comment type="caution">
    <text evidence="1">The sequence shown here is derived from an EMBL/GenBank/DDBJ whole genome shotgun (WGS) entry which is preliminary data.</text>
</comment>
<proteinExistence type="predicted"/>
<sequence length="280" mass="31173">MNSSQSQRYNCTRFAHRFSPFCLSALYKVSARLVLSTTVIAFFLGMAPMGLAEEIEEGKELPRRVLRHTPPIFEEWTFEKFSHETFPPGFSSNTLGPGKPGEWVLVEQQDAPSRSHVLQQQVPCSSESCYQVLISQNVRAKYMDLSVGMYSAMGTPNSGAGLIFNAQNHKNFITVLVYPSTNTVKAFQFIDGVPTLLKEQTVVPKKGSMWHFMRIHLTSIVSHEVVEVSFDNQFVMSLEPKSLVSGNPGLITTGDGTFAFDNLRVVEITTGIPISRPPAY</sequence>
<accession>A0ABU3K3F6</accession>
<evidence type="ECO:0000313" key="2">
    <source>
        <dbReference type="Proteomes" id="UP001250932"/>
    </source>
</evidence>
<keyword evidence="2" id="KW-1185">Reference proteome</keyword>
<name>A0ABU3K3F6_9BACT</name>
<protein>
    <recommendedName>
        <fullName evidence="3">3-keto-disaccharide hydrolase domain-containing protein</fullName>
    </recommendedName>
</protein>
<dbReference type="RefSeq" id="WP_313831280.1">
    <property type="nucleotide sequence ID" value="NZ_JAQOUE010000001.1"/>
</dbReference>
<reference evidence="1 2" key="1">
    <citation type="journal article" date="2023" name="ISME J.">
        <title>Cultivation and genomic characterization of novel and ubiquitous marine nitrite-oxidizing bacteria from the Nitrospirales.</title>
        <authorList>
            <person name="Mueller A.J."/>
            <person name="Daebeler A."/>
            <person name="Herbold C.W."/>
            <person name="Kirkegaard R.H."/>
            <person name="Daims H."/>
        </authorList>
    </citation>
    <scope>NUCLEOTIDE SEQUENCE [LARGE SCALE GENOMIC DNA]</scope>
    <source>
        <strain evidence="1 2">EB</strain>
    </source>
</reference>
<organism evidence="1 2">
    <name type="scientific">Candidatus Nitronereus thalassa</name>
    <dbReference type="NCBI Taxonomy" id="3020898"/>
    <lineage>
        <taxon>Bacteria</taxon>
        <taxon>Pseudomonadati</taxon>
        <taxon>Nitrospirota</taxon>
        <taxon>Nitrospiria</taxon>
        <taxon>Nitrospirales</taxon>
        <taxon>Nitrospiraceae</taxon>
        <taxon>Candidatus Nitronereus</taxon>
    </lineage>
</organism>
<dbReference type="Proteomes" id="UP001250932">
    <property type="component" value="Unassembled WGS sequence"/>
</dbReference>
<gene>
    <name evidence="1" type="ORF">PPG34_01080</name>
</gene>
<dbReference type="EMBL" id="JAQOUE010000001">
    <property type="protein sequence ID" value="MDT7040921.1"/>
    <property type="molecule type" value="Genomic_DNA"/>
</dbReference>
<dbReference type="Gene3D" id="2.60.120.560">
    <property type="entry name" value="Exo-inulinase, domain 1"/>
    <property type="match status" value="1"/>
</dbReference>
<evidence type="ECO:0000313" key="1">
    <source>
        <dbReference type="EMBL" id="MDT7040921.1"/>
    </source>
</evidence>